<evidence type="ECO:0000256" key="3">
    <source>
        <dbReference type="ARBA" id="ARBA00022840"/>
    </source>
</evidence>
<protein>
    <submittedName>
        <fullName evidence="6">Sn-glycerol-3-phosphate ABC transporter ATP-binding protein UgpC</fullName>
    </submittedName>
</protein>
<dbReference type="Gene3D" id="2.40.50.140">
    <property type="entry name" value="Nucleic acid-binding proteins"/>
    <property type="match status" value="1"/>
</dbReference>
<dbReference type="CDD" id="cd03301">
    <property type="entry name" value="ABC_MalK_N"/>
    <property type="match status" value="1"/>
</dbReference>
<dbReference type="SUPFAM" id="SSF52540">
    <property type="entry name" value="P-loop containing nucleoside triphosphate hydrolases"/>
    <property type="match status" value="1"/>
</dbReference>
<feature type="compositionally biased region" description="Basic and acidic residues" evidence="4">
    <location>
        <begin position="428"/>
        <end position="447"/>
    </location>
</feature>
<dbReference type="Pfam" id="PF00005">
    <property type="entry name" value="ABC_tran"/>
    <property type="match status" value="1"/>
</dbReference>
<dbReference type="GO" id="GO:0016887">
    <property type="term" value="F:ATP hydrolysis activity"/>
    <property type="evidence" value="ECO:0007669"/>
    <property type="project" value="InterPro"/>
</dbReference>
<dbReference type="PANTHER" id="PTHR43875">
    <property type="entry name" value="MALTODEXTRIN IMPORT ATP-BINDING PROTEIN MSMX"/>
    <property type="match status" value="1"/>
</dbReference>
<keyword evidence="1" id="KW-0813">Transport</keyword>
<dbReference type="EMBL" id="DXCF01000021">
    <property type="protein sequence ID" value="HIZ09624.1"/>
    <property type="molecule type" value="Genomic_DNA"/>
</dbReference>
<feature type="domain" description="ABC transporter" evidence="5">
    <location>
        <begin position="4"/>
        <end position="235"/>
    </location>
</feature>
<dbReference type="InterPro" id="IPR047641">
    <property type="entry name" value="ABC_transpr_MalK/UgpC-like"/>
</dbReference>
<reference evidence="6" key="2">
    <citation type="submission" date="2021-04" db="EMBL/GenBank/DDBJ databases">
        <authorList>
            <person name="Gilroy R."/>
        </authorList>
    </citation>
    <scope>NUCLEOTIDE SEQUENCE</scope>
    <source>
        <strain evidence="6">CHK192-19661</strain>
    </source>
</reference>
<feature type="region of interest" description="Disordered" evidence="4">
    <location>
        <begin position="428"/>
        <end position="476"/>
    </location>
</feature>
<organism evidence="6 7">
    <name type="scientific">Candidatus Borkfalkia avicola</name>
    <dbReference type="NCBI Taxonomy" id="2838503"/>
    <lineage>
        <taxon>Bacteria</taxon>
        <taxon>Bacillati</taxon>
        <taxon>Bacillota</taxon>
        <taxon>Clostridia</taxon>
        <taxon>Christensenellales</taxon>
        <taxon>Christensenellaceae</taxon>
        <taxon>Candidatus Borkfalkia</taxon>
    </lineage>
</organism>
<dbReference type="Gene3D" id="2.40.50.100">
    <property type="match status" value="1"/>
</dbReference>
<dbReference type="InterPro" id="IPR003439">
    <property type="entry name" value="ABC_transporter-like_ATP-bd"/>
</dbReference>
<sequence>MASLLLKGIYKVYPSGVTAVTDFNLDIKDKEFIVFVGPSGCGKSTTLRMIAGLEEISKGELYIDGKLVNDVVPKDRDIAMVFQNYALYPHMTVYDNMAFGLKLRKVPKQIIDERVKEAAAILGITDYLTRKPKALSGGQRQRVALGRAIVREPKVFLLDEPLSNLDAKLRAQMRTEISKLHARLATTFIYVTHDQVEAMTMGTRIVVMKDGFMQQVDTPQNLYDYPINQFVAGFIGTPQMNFFPAKLLREKGKVYVEFANNKILLPKAVEARIRNIDDYVNTDKPVTFGVRPEDIHEEENFIAASPDTVVKAFVEVVEKLGAETQIYCKLDYKENEETENTIEAITDASYMIAKIDSRSIVNRGEVVELAIDARHIHLFDGVTEMSLLARDEGYEVTPENEASSAFVPLTPQEMQAIIEKNRVITKEEKRAMRREARAAERKERAEAKAAAAAAEEAQEEAPEETPADENNDENKE</sequence>
<dbReference type="GO" id="GO:0005524">
    <property type="term" value="F:ATP binding"/>
    <property type="evidence" value="ECO:0007669"/>
    <property type="project" value="UniProtKB-KW"/>
</dbReference>
<dbReference type="InterPro" id="IPR008995">
    <property type="entry name" value="Mo/tungstate-bd_C_term_dom"/>
</dbReference>
<dbReference type="FunFam" id="3.40.50.300:FF:000042">
    <property type="entry name" value="Maltose/maltodextrin ABC transporter, ATP-binding protein"/>
    <property type="match status" value="1"/>
</dbReference>
<dbReference type="GO" id="GO:0055052">
    <property type="term" value="C:ATP-binding cassette (ABC) transporter complex, substrate-binding subunit-containing"/>
    <property type="evidence" value="ECO:0007669"/>
    <property type="project" value="TreeGrafter"/>
</dbReference>
<evidence type="ECO:0000256" key="4">
    <source>
        <dbReference type="SAM" id="MobiDB-lite"/>
    </source>
</evidence>
<accession>A0A9D2IHN1</accession>
<dbReference type="Pfam" id="PF17912">
    <property type="entry name" value="OB_MalK"/>
    <property type="match status" value="1"/>
</dbReference>
<reference evidence="6" key="1">
    <citation type="journal article" date="2021" name="PeerJ">
        <title>Extensive microbial diversity within the chicken gut microbiome revealed by metagenomics and culture.</title>
        <authorList>
            <person name="Gilroy R."/>
            <person name="Ravi A."/>
            <person name="Getino M."/>
            <person name="Pursley I."/>
            <person name="Horton D.L."/>
            <person name="Alikhan N.F."/>
            <person name="Baker D."/>
            <person name="Gharbi K."/>
            <person name="Hall N."/>
            <person name="Watson M."/>
            <person name="Adriaenssens E.M."/>
            <person name="Foster-Nyarko E."/>
            <person name="Jarju S."/>
            <person name="Secka A."/>
            <person name="Antonio M."/>
            <person name="Oren A."/>
            <person name="Chaudhuri R.R."/>
            <person name="La Ragione R."/>
            <person name="Hildebrand F."/>
            <person name="Pallen M.J."/>
        </authorList>
    </citation>
    <scope>NUCLEOTIDE SEQUENCE</scope>
    <source>
        <strain evidence="6">CHK192-19661</strain>
    </source>
</reference>
<dbReference type="GO" id="GO:0008643">
    <property type="term" value="P:carbohydrate transport"/>
    <property type="evidence" value="ECO:0007669"/>
    <property type="project" value="InterPro"/>
</dbReference>
<feature type="compositionally biased region" description="Acidic residues" evidence="4">
    <location>
        <begin position="456"/>
        <end position="476"/>
    </location>
</feature>
<dbReference type="InterPro" id="IPR012340">
    <property type="entry name" value="NA-bd_OB-fold"/>
</dbReference>
<proteinExistence type="predicted"/>
<dbReference type="InterPro" id="IPR040582">
    <property type="entry name" value="OB_MalK-like"/>
</dbReference>
<dbReference type="InterPro" id="IPR017871">
    <property type="entry name" value="ABC_transporter-like_CS"/>
</dbReference>
<dbReference type="GO" id="GO:0140359">
    <property type="term" value="F:ABC-type transporter activity"/>
    <property type="evidence" value="ECO:0007669"/>
    <property type="project" value="InterPro"/>
</dbReference>
<name>A0A9D2IHN1_9FIRM</name>
<keyword evidence="2" id="KW-0547">Nucleotide-binding</keyword>
<dbReference type="NCBIfam" id="NF008653">
    <property type="entry name" value="PRK11650.1"/>
    <property type="match status" value="1"/>
</dbReference>
<dbReference type="Proteomes" id="UP000824025">
    <property type="component" value="Unassembled WGS sequence"/>
</dbReference>
<dbReference type="SMART" id="SM00382">
    <property type="entry name" value="AAA"/>
    <property type="match status" value="1"/>
</dbReference>
<keyword evidence="3 6" id="KW-0067">ATP-binding</keyword>
<dbReference type="InterPro" id="IPR027417">
    <property type="entry name" value="P-loop_NTPase"/>
</dbReference>
<evidence type="ECO:0000313" key="6">
    <source>
        <dbReference type="EMBL" id="HIZ09624.1"/>
    </source>
</evidence>
<dbReference type="Gene3D" id="3.40.50.300">
    <property type="entry name" value="P-loop containing nucleotide triphosphate hydrolases"/>
    <property type="match status" value="1"/>
</dbReference>
<dbReference type="InterPro" id="IPR003593">
    <property type="entry name" value="AAA+_ATPase"/>
</dbReference>
<dbReference type="PANTHER" id="PTHR43875:SF1">
    <property type="entry name" value="OSMOPROTECTIVE COMPOUNDS UPTAKE ATP-BINDING PROTEIN GGTA"/>
    <property type="match status" value="1"/>
</dbReference>
<dbReference type="InterPro" id="IPR015855">
    <property type="entry name" value="ABC_transpr_MalK-like"/>
</dbReference>
<evidence type="ECO:0000259" key="5">
    <source>
        <dbReference type="PROSITE" id="PS50893"/>
    </source>
</evidence>
<gene>
    <name evidence="6" type="primary">ugpC</name>
    <name evidence="6" type="ORF">H9726_03960</name>
</gene>
<comment type="caution">
    <text evidence="6">The sequence shown here is derived from an EMBL/GenBank/DDBJ whole genome shotgun (WGS) entry which is preliminary data.</text>
</comment>
<dbReference type="AlphaFoldDB" id="A0A9D2IHN1"/>
<dbReference type="SUPFAM" id="SSF50331">
    <property type="entry name" value="MOP-like"/>
    <property type="match status" value="1"/>
</dbReference>
<evidence type="ECO:0000313" key="7">
    <source>
        <dbReference type="Proteomes" id="UP000824025"/>
    </source>
</evidence>
<dbReference type="PROSITE" id="PS00211">
    <property type="entry name" value="ABC_TRANSPORTER_1"/>
    <property type="match status" value="1"/>
</dbReference>
<evidence type="ECO:0000256" key="1">
    <source>
        <dbReference type="ARBA" id="ARBA00022448"/>
    </source>
</evidence>
<evidence type="ECO:0000256" key="2">
    <source>
        <dbReference type="ARBA" id="ARBA00022741"/>
    </source>
</evidence>
<dbReference type="PROSITE" id="PS50893">
    <property type="entry name" value="ABC_TRANSPORTER_2"/>
    <property type="match status" value="1"/>
</dbReference>